<protein>
    <recommendedName>
        <fullName evidence="1">Helicase ATP-binding domain-containing protein</fullName>
    </recommendedName>
</protein>
<dbReference type="OrthoDB" id="559942at2759"/>
<comment type="caution">
    <text evidence="2">The sequence shown here is derived from an EMBL/GenBank/DDBJ whole genome shotgun (WGS) entry which is preliminary data.</text>
</comment>
<evidence type="ECO:0000313" key="3">
    <source>
        <dbReference type="Proteomes" id="UP000236333"/>
    </source>
</evidence>
<dbReference type="AlphaFoldDB" id="A0A2J7ZJ22"/>
<name>A0A2J7ZJ22_9CHLO</name>
<dbReference type="SMART" id="SM00487">
    <property type="entry name" value="DEXDc"/>
    <property type="match status" value="1"/>
</dbReference>
<dbReference type="InterPro" id="IPR006935">
    <property type="entry name" value="Helicase/UvrB_N"/>
</dbReference>
<organism evidence="2 3">
    <name type="scientific">Tetrabaena socialis</name>
    <dbReference type="NCBI Taxonomy" id="47790"/>
    <lineage>
        <taxon>Eukaryota</taxon>
        <taxon>Viridiplantae</taxon>
        <taxon>Chlorophyta</taxon>
        <taxon>core chlorophytes</taxon>
        <taxon>Chlorophyceae</taxon>
        <taxon>CS clade</taxon>
        <taxon>Chlamydomonadales</taxon>
        <taxon>Tetrabaenaceae</taxon>
        <taxon>Tetrabaena</taxon>
    </lineage>
</organism>
<reference evidence="2 3" key="1">
    <citation type="journal article" date="2017" name="Mol. Biol. Evol.">
        <title>The 4-celled Tetrabaena socialis nuclear genome reveals the essential components for genetic control of cell number at the origin of multicellularity in the volvocine lineage.</title>
        <authorList>
            <person name="Featherston J."/>
            <person name="Arakaki Y."/>
            <person name="Hanschen E.R."/>
            <person name="Ferris P.J."/>
            <person name="Michod R.E."/>
            <person name="Olson B.J.S.C."/>
            <person name="Nozaki H."/>
            <person name="Durand P.M."/>
        </authorList>
    </citation>
    <scope>NUCLEOTIDE SEQUENCE [LARGE SCALE GENOMIC DNA]</scope>
    <source>
        <strain evidence="2 3">NIES-571</strain>
    </source>
</reference>
<dbReference type="GO" id="GO:0003677">
    <property type="term" value="F:DNA binding"/>
    <property type="evidence" value="ECO:0007669"/>
    <property type="project" value="InterPro"/>
</dbReference>
<dbReference type="Gene3D" id="1.20.120.1750">
    <property type="match status" value="1"/>
</dbReference>
<gene>
    <name evidence="2" type="ORF">TSOC_013909</name>
</gene>
<dbReference type="GO" id="GO:0005524">
    <property type="term" value="F:ATP binding"/>
    <property type="evidence" value="ECO:0007669"/>
    <property type="project" value="InterPro"/>
</dbReference>
<dbReference type="InterPro" id="IPR027417">
    <property type="entry name" value="P-loop_NTPase"/>
</dbReference>
<dbReference type="InterPro" id="IPR014001">
    <property type="entry name" value="Helicase_ATP-bd"/>
</dbReference>
<dbReference type="SUPFAM" id="SSF52540">
    <property type="entry name" value="P-loop containing nucleoside triphosphate hydrolases"/>
    <property type="match status" value="1"/>
</dbReference>
<evidence type="ECO:0000313" key="2">
    <source>
        <dbReference type="EMBL" id="PNH00269.1"/>
    </source>
</evidence>
<dbReference type="Proteomes" id="UP000236333">
    <property type="component" value="Unassembled WGS sequence"/>
</dbReference>
<accession>A0A2J7ZJ22</accession>
<dbReference type="SUPFAM" id="SSF57850">
    <property type="entry name" value="RING/U-box"/>
    <property type="match status" value="1"/>
</dbReference>
<dbReference type="GO" id="GO:0016787">
    <property type="term" value="F:hydrolase activity"/>
    <property type="evidence" value="ECO:0007669"/>
    <property type="project" value="InterPro"/>
</dbReference>
<dbReference type="EMBL" id="PGGS01001544">
    <property type="protein sequence ID" value="PNH00269.1"/>
    <property type="molecule type" value="Genomic_DNA"/>
</dbReference>
<evidence type="ECO:0000259" key="1">
    <source>
        <dbReference type="SMART" id="SM00487"/>
    </source>
</evidence>
<dbReference type="Gene3D" id="3.40.50.300">
    <property type="entry name" value="P-loop containing nucleotide triphosphate hydrolases"/>
    <property type="match status" value="1"/>
</dbReference>
<feature type="domain" description="Helicase ATP-binding" evidence="1">
    <location>
        <begin position="47"/>
        <end position="296"/>
    </location>
</feature>
<keyword evidence="3" id="KW-1185">Reference proteome</keyword>
<proteinExistence type="predicted"/>
<dbReference type="Pfam" id="PF04851">
    <property type="entry name" value="ResIII"/>
    <property type="match status" value="1"/>
</dbReference>
<sequence>MAKFKANPKPEVPEVTPALWPLQDQLRFLPWIASTFEYSDDAHAEAEGRVLMDQQKFVRDYLQHDSPYRGLLLLHSLGVGKTCAAIAAAEALRPSRTGGVFVMTTKMLHASFAKEVPLCAAPSLQRRQRWRRVPATDPLAAATASKMTAKMLKAHGGVWVPQGRDEEGQEYVEYDDLDATEQEGIDSQVDAIIDATFHFVHYNGLTKERVDQMFQGGTNPFDGAVVIIDEVHNFVSRVMNKRLVAPLYERLLDAVDCKVILLSGTPIVNRTAELAYLINLVQGRTVIHVLQLIDESSMEAIQEALDAADVSRIVQEVSYEPSTRRVRVVFAPVGFEMSADNAGMVHRVRDDDERPTSMTSPSIERVTRALGDAHIRVKARNSMTALPLPDDVDDFDAHFVDWEQGTIVNPVLLQRRIVGAVSSYSLRDKTFFASVSPINIVQQCPVSGCRGFLSTQYQCGMCSIKVCPDCREVIGSPEHTCDPDIVASIQAIRTDSKGCPACGCMIYRIYGCNQMYCTAPGCNTAFCWRTLRILDRQRIHNPHYTDYLQHQQQQHQQLQVSIPVDVGMPDSRTLMDAVMHVHGFQSPDRKVRQEVRAHLRSTTLFAIYNCTIHINMVEMRWTYPAAPDIVDPAVNLELRRSYLIGTTTEKTFKETLQKREKRRKTKDAIHQILAVVYNVASDLFREVVVQRSQSSIDDAVRQMSALRVYTNDSLKLVRKRYGAKVPEINEAWYFPLGTMVD</sequence>